<keyword evidence="3 6" id="KW-0256">Endoplasmic reticulum</keyword>
<protein>
    <recommendedName>
        <fullName evidence="6">Reticulon</fullName>
    </recommendedName>
</protein>
<feature type="compositionally biased region" description="Pro residues" evidence="7">
    <location>
        <begin position="189"/>
        <end position="202"/>
    </location>
</feature>
<keyword evidence="5 6" id="KW-0472">Membrane</keyword>
<feature type="domain" description="Reticulon" evidence="8">
    <location>
        <begin position="5"/>
        <end position="209"/>
    </location>
</feature>
<dbReference type="GO" id="GO:0005789">
    <property type="term" value="C:endoplasmic reticulum membrane"/>
    <property type="evidence" value="ECO:0007669"/>
    <property type="project" value="UniProtKB-SubCell"/>
</dbReference>
<evidence type="ECO:0000313" key="10">
    <source>
        <dbReference type="RefSeq" id="XP_031428247.1"/>
    </source>
</evidence>
<dbReference type="GO" id="GO:0014069">
    <property type="term" value="C:postsynaptic density"/>
    <property type="evidence" value="ECO:0007669"/>
    <property type="project" value="TreeGrafter"/>
</dbReference>
<dbReference type="GO" id="GO:0007420">
    <property type="term" value="P:brain development"/>
    <property type="evidence" value="ECO:0007669"/>
    <property type="project" value="TreeGrafter"/>
</dbReference>
<dbReference type="PANTHER" id="PTHR45799:SF7">
    <property type="entry name" value="RETICULON"/>
    <property type="match status" value="1"/>
</dbReference>
<dbReference type="Pfam" id="PF02453">
    <property type="entry name" value="Reticulon"/>
    <property type="match status" value="1"/>
</dbReference>
<feature type="transmembrane region" description="Helical" evidence="6">
    <location>
        <begin position="47"/>
        <end position="67"/>
    </location>
</feature>
<dbReference type="Gene3D" id="1.20.5.2480">
    <property type="match status" value="1"/>
</dbReference>
<feature type="region of interest" description="Disordered" evidence="7">
    <location>
        <begin position="189"/>
        <end position="209"/>
    </location>
</feature>
<evidence type="ECO:0000256" key="5">
    <source>
        <dbReference type="ARBA" id="ARBA00023136"/>
    </source>
</evidence>
<name>A0A6P8FYG6_CLUHA</name>
<dbReference type="Proteomes" id="UP000515152">
    <property type="component" value="Chromosome 8"/>
</dbReference>
<organism evidence="9 10">
    <name type="scientific">Clupea harengus</name>
    <name type="common">Atlantic herring</name>
    <dbReference type="NCBI Taxonomy" id="7950"/>
    <lineage>
        <taxon>Eukaryota</taxon>
        <taxon>Metazoa</taxon>
        <taxon>Chordata</taxon>
        <taxon>Craniata</taxon>
        <taxon>Vertebrata</taxon>
        <taxon>Euteleostomi</taxon>
        <taxon>Actinopterygii</taxon>
        <taxon>Neopterygii</taxon>
        <taxon>Teleostei</taxon>
        <taxon>Clupei</taxon>
        <taxon>Clupeiformes</taxon>
        <taxon>Clupeoidei</taxon>
        <taxon>Clupeidae</taxon>
        <taxon>Clupea</taxon>
    </lineage>
</organism>
<evidence type="ECO:0000256" key="1">
    <source>
        <dbReference type="ARBA" id="ARBA00004477"/>
    </source>
</evidence>
<evidence type="ECO:0000256" key="7">
    <source>
        <dbReference type="SAM" id="MobiDB-lite"/>
    </source>
</evidence>
<dbReference type="PROSITE" id="PS50845">
    <property type="entry name" value="RETICULON"/>
    <property type="match status" value="1"/>
</dbReference>
<dbReference type="RefSeq" id="XP_031428247.1">
    <property type="nucleotide sequence ID" value="XM_031572387.1"/>
</dbReference>
<evidence type="ECO:0000256" key="3">
    <source>
        <dbReference type="ARBA" id="ARBA00022824"/>
    </source>
</evidence>
<dbReference type="AlphaFoldDB" id="A0A6P8FYG6"/>
<evidence type="ECO:0000256" key="2">
    <source>
        <dbReference type="ARBA" id="ARBA00022692"/>
    </source>
</evidence>
<dbReference type="GO" id="GO:0043005">
    <property type="term" value="C:neuron projection"/>
    <property type="evidence" value="ECO:0007669"/>
    <property type="project" value="TreeGrafter"/>
</dbReference>
<dbReference type="OrthoDB" id="567788at2759"/>
<accession>A0A6P8FYG6</accession>
<dbReference type="InterPro" id="IPR003388">
    <property type="entry name" value="Reticulon"/>
</dbReference>
<dbReference type="InterPro" id="IPR046964">
    <property type="entry name" value="RTN1-4"/>
</dbReference>
<sequence>MASKVIDLIYWRNVGRTGVVFTGLVVGLACLFQLSLITVVSNSFLTVMAVTFPTYLLCKGLHVVRLLDGSHPFRFFLDEDPTLTDDTTIRVVEHIVLLIATFVTEIKRLVFIENMFDSFKFLLLLYLLTYVGIQTNGLTLVMTVVICAFSLPLFYRLNQARIERIVKAVNASLDRGKQILDSIHELIFPPPPPASSPTPPALKPKLKTK</sequence>
<keyword evidence="4 6" id="KW-1133">Transmembrane helix</keyword>
<dbReference type="PROSITE" id="PS51257">
    <property type="entry name" value="PROKAR_LIPOPROTEIN"/>
    <property type="match status" value="1"/>
</dbReference>
<feature type="transmembrane region" description="Helical" evidence="6">
    <location>
        <begin position="139"/>
        <end position="157"/>
    </location>
</feature>
<dbReference type="KEGG" id="char:105904466"/>
<comment type="subcellular location">
    <subcellularLocation>
        <location evidence="1 6">Endoplasmic reticulum membrane</location>
        <topology evidence="1 6">Multi-pass membrane protein</topology>
    </subcellularLocation>
</comment>
<dbReference type="GO" id="GO:0071787">
    <property type="term" value="P:endoplasmic reticulum tubular network formation"/>
    <property type="evidence" value="ECO:0007669"/>
    <property type="project" value="TreeGrafter"/>
</dbReference>
<proteinExistence type="predicted"/>
<dbReference type="CTD" id="562639"/>
<gene>
    <name evidence="10" type="primary">rtn2b</name>
</gene>
<dbReference type="GO" id="GO:0030182">
    <property type="term" value="P:neuron differentiation"/>
    <property type="evidence" value="ECO:0007669"/>
    <property type="project" value="TreeGrafter"/>
</dbReference>
<evidence type="ECO:0000313" key="9">
    <source>
        <dbReference type="Proteomes" id="UP000515152"/>
    </source>
</evidence>
<evidence type="ECO:0000259" key="8">
    <source>
        <dbReference type="PROSITE" id="PS50845"/>
    </source>
</evidence>
<dbReference type="GeneID" id="105904466"/>
<keyword evidence="9" id="KW-1185">Reference proteome</keyword>
<reference evidence="10" key="1">
    <citation type="submission" date="2025-08" db="UniProtKB">
        <authorList>
            <consortium name="RefSeq"/>
        </authorList>
    </citation>
    <scope>IDENTIFICATION</scope>
</reference>
<evidence type="ECO:0000256" key="6">
    <source>
        <dbReference type="RuleBase" id="RU210713"/>
    </source>
</evidence>
<dbReference type="PANTHER" id="PTHR45799">
    <property type="entry name" value="RETICULON-LIKE PROTEIN"/>
    <property type="match status" value="1"/>
</dbReference>
<feature type="transmembrane region" description="Helical" evidence="6">
    <location>
        <begin position="20"/>
        <end position="40"/>
    </location>
</feature>
<keyword evidence="2 6" id="KW-0812">Transmembrane</keyword>
<evidence type="ECO:0000256" key="4">
    <source>
        <dbReference type="ARBA" id="ARBA00022989"/>
    </source>
</evidence>